<accession>A0ABR7GPT7</accession>
<evidence type="ECO:0000313" key="4">
    <source>
        <dbReference type="Proteomes" id="UP000641741"/>
    </source>
</evidence>
<comment type="caution">
    <text evidence="3">The sequence shown here is derived from an EMBL/GenBank/DDBJ whole genome shotgun (WGS) entry which is preliminary data.</text>
</comment>
<proteinExistence type="inferred from homology"/>
<dbReference type="Gene3D" id="2.40.30.170">
    <property type="match status" value="1"/>
</dbReference>
<organism evidence="3 4">
    <name type="scientific">Agathobaculum hominis</name>
    <dbReference type="NCBI Taxonomy" id="2763014"/>
    <lineage>
        <taxon>Bacteria</taxon>
        <taxon>Bacillati</taxon>
        <taxon>Bacillota</taxon>
        <taxon>Clostridia</taxon>
        <taxon>Eubacteriales</taxon>
        <taxon>Butyricicoccaceae</taxon>
        <taxon>Agathobaculum</taxon>
    </lineage>
</organism>
<feature type="domain" description="YknX-like C-terminal permuted SH3-like" evidence="2">
    <location>
        <begin position="247"/>
        <end position="314"/>
    </location>
</feature>
<keyword evidence="4" id="KW-1185">Reference proteome</keyword>
<dbReference type="Gene3D" id="2.40.50.100">
    <property type="match status" value="1"/>
</dbReference>
<evidence type="ECO:0000259" key="2">
    <source>
        <dbReference type="Pfam" id="PF25989"/>
    </source>
</evidence>
<gene>
    <name evidence="3" type="ORF">H8S02_10160</name>
</gene>
<name>A0ABR7GPT7_9FIRM</name>
<protein>
    <submittedName>
        <fullName evidence="3">Efflux RND transporter periplasmic adaptor subunit</fullName>
    </submittedName>
</protein>
<evidence type="ECO:0000256" key="1">
    <source>
        <dbReference type="ARBA" id="ARBA00009477"/>
    </source>
</evidence>
<dbReference type="SUPFAM" id="SSF111369">
    <property type="entry name" value="HlyD-like secretion proteins"/>
    <property type="match status" value="1"/>
</dbReference>
<comment type="similarity">
    <text evidence="1">Belongs to the membrane fusion protein (MFP) (TC 8.A.1) family.</text>
</comment>
<dbReference type="Pfam" id="PF25989">
    <property type="entry name" value="YknX_C"/>
    <property type="match status" value="1"/>
</dbReference>
<dbReference type="PANTHER" id="PTHR30469">
    <property type="entry name" value="MULTIDRUG RESISTANCE PROTEIN MDTA"/>
    <property type="match status" value="1"/>
</dbReference>
<dbReference type="Proteomes" id="UP000641741">
    <property type="component" value="Unassembled WGS sequence"/>
</dbReference>
<dbReference type="InterPro" id="IPR058637">
    <property type="entry name" value="YknX-like_C"/>
</dbReference>
<dbReference type="RefSeq" id="WP_186970413.1">
    <property type="nucleotide sequence ID" value="NZ_JACOPK010000009.1"/>
</dbReference>
<sequence>MERKARWVCLISAVIIGIFAAVFALSEREKAFSVRTAQAKTQDIYNSVTVFGSVVPSRTVSLVPENSSVVTEVFVREGDTVEKGQPLCTLKAAATPPLSAADVQAAVSAVQADPDETETVAGNAVTSPFPGTVLSVPRAGQTVRGGFPCAVIADLSSLRVRAETPELYADELRAGQKANITLAAADRMYAARVASLAPVAVQAVSLAGDSGSVTVETMLDLEGDMTGLRPGSSATVKIFTDHRKNAVVVPYEAVCQRGEQEYVFTLKNGRAVQNPVTTGYLLERVIEVRSGLEGGETVILSPSDELENGAKLEVQP</sequence>
<reference evidence="3 4" key="1">
    <citation type="submission" date="2020-08" db="EMBL/GenBank/DDBJ databases">
        <title>Genome public.</title>
        <authorList>
            <person name="Liu C."/>
            <person name="Sun Q."/>
        </authorList>
    </citation>
    <scope>NUCLEOTIDE SEQUENCE [LARGE SCALE GENOMIC DNA]</scope>
    <source>
        <strain evidence="3 4">M2</strain>
    </source>
</reference>
<dbReference type="EMBL" id="JACOPK010000009">
    <property type="protein sequence ID" value="MBC5696303.1"/>
    <property type="molecule type" value="Genomic_DNA"/>
</dbReference>
<evidence type="ECO:0000313" key="3">
    <source>
        <dbReference type="EMBL" id="MBC5696303.1"/>
    </source>
</evidence>
<dbReference type="InterPro" id="IPR006143">
    <property type="entry name" value="RND_pump_MFP"/>
</dbReference>
<dbReference type="Gene3D" id="2.40.420.20">
    <property type="match status" value="1"/>
</dbReference>
<dbReference type="NCBIfam" id="TIGR01730">
    <property type="entry name" value="RND_mfp"/>
    <property type="match status" value="1"/>
</dbReference>
<dbReference type="PANTHER" id="PTHR30469:SF33">
    <property type="entry name" value="SLR1207 PROTEIN"/>
    <property type="match status" value="1"/>
</dbReference>